<feature type="transmembrane region" description="Helical" evidence="1">
    <location>
        <begin position="6"/>
        <end position="22"/>
    </location>
</feature>
<dbReference type="AlphaFoldDB" id="A0A1W1CGB8"/>
<evidence type="ECO:0000313" key="2">
    <source>
        <dbReference type="EMBL" id="SFV64920.1"/>
    </source>
</evidence>
<accession>A0A1W1CGB8</accession>
<feature type="transmembrane region" description="Helical" evidence="1">
    <location>
        <begin position="29"/>
        <end position="48"/>
    </location>
</feature>
<proteinExistence type="predicted"/>
<gene>
    <name evidence="2" type="ORF">MNB_SM-5-1180</name>
</gene>
<name>A0A1W1CGB8_9ZZZZ</name>
<keyword evidence="1" id="KW-1133">Transmembrane helix</keyword>
<reference evidence="2" key="1">
    <citation type="submission" date="2016-10" db="EMBL/GenBank/DDBJ databases">
        <authorList>
            <person name="de Groot N.N."/>
        </authorList>
    </citation>
    <scope>NUCLEOTIDE SEQUENCE</scope>
</reference>
<protein>
    <submittedName>
        <fullName evidence="2">Uncharacterized protein</fullName>
    </submittedName>
</protein>
<keyword evidence="1" id="KW-0472">Membrane</keyword>
<keyword evidence="1" id="KW-0812">Transmembrane</keyword>
<organism evidence="2">
    <name type="scientific">hydrothermal vent metagenome</name>
    <dbReference type="NCBI Taxonomy" id="652676"/>
    <lineage>
        <taxon>unclassified sequences</taxon>
        <taxon>metagenomes</taxon>
        <taxon>ecological metagenomes</taxon>
    </lineage>
</organism>
<evidence type="ECO:0000256" key="1">
    <source>
        <dbReference type="SAM" id="Phobius"/>
    </source>
</evidence>
<dbReference type="EMBL" id="FPHH01000083">
    <property type="protein sequence ID" value="SFV64920.1"/>
    <property type="molecule type" value="Genomic_DNA"/>
</dbReference>
<sequence length="109" mass="12569">MAYIVSFFLLAGLFYILHYFTELTRMHKISITTALFITIYSAIAYNTYQNNQSQKLLNIVTKYKQGKTIKCNDRDVNATTYSLSIGTYTFIGKKNTPHYAEMIHATDCE</sequence>